<dbReference type="GO" id="GO:0004324">
    <property type="term" value="F:ferredoxin-NADP+ reductase activity"/>
    <property type="evidence" value="ECO:0007669"/>
    <property type="project" value="UniProtKB-UniRule"/>
</dbReference>
<evidence type="ECO:0000313" key="8">
    <source>
        <dbReference type="Proteomes" id="UP000242972"/>
    </source>
</evidence>
<dbReference type="Gene3D" id="3.50.50.60">
    <property type="entry name" value="FAD/NAD(P)-binding domain"/>
    <property type="match status" value="2"/>
</dbReference>
<comment type="similarity">
    <text evidence="5">Belongs to the ferredoxin--NADP reductase type 2 family.</text>
</comment>
<gene>
    <name evidence="7" type="ORF">C7B46_00990</name>
</gene>
<evidence type="ECO:0000256" key="2">
    <source>
        <dbReference type="ARBA" id="ARBA00022827"/>
    </source>
</evidence>
<dbReference type="PRINTS" id="PR00469">
    <property type="entry name" value="PNDRDTASEII"/>
</dbReference>
<proteinExistence type="inferred from homology"/>
<evidence type="ECO:0000256" key="4">
    <source>
        <dbReference type="ARBA" id="ARBA00023002"/>
    </source>
</evidence>
<evidence type="ECO:0000259" key="6">
    <source>
        <dbReference type="Pfam" id="PF07992"/>
    </source>
</evidence>
<accession>A0A2T2XLB6</accession>
<comment type="cofactor">
    <cofactor evidence="5">
        <name>FAD</name>
        <dbReference type="ChEBI" id="CHEBI:57692"/>
    </cofactor>
    <text evidence="5">Binds 1 FAD per subunit.</text>
</comment>
<feature type="binding site" evidence="5">
    <location>
        <position position="41"/>
    </location>
    <ligand>
        <name>FAD</name>
        <dbReference type="ChEBI" id="CHEBI:57692"/>
    </ligand>
</feature>
<dbReference type="InterPro" id="IPR023753">
    <property type="entry name" value="FAD/NAD-binding_dom"/>
</dbReference>
<dbReference type="SUPFAM" id="SSF51905">
    <property type="entry name" value="FAD/NAD(P)-binding domain"/>
    <property type="match status" value="1"/>
</dbReference>
<protein>
    <recommendedName>
        <fullName evidence="5">Ferredoxin--NADP reductase</fullName>
        <shortName evidence="5">FNR</shortName>
        <shortName evidence="5">Fd-NADP(+) reductase</shortName>
        <ecNumber evidence="5">1.18.1.2</ecNumber>
    </recommendedName>
</protein>
<sequence>MDLYDITVIGGGPVGLFSATMAGLHGMKVKILESLPELGGQLYALYPEKPIYDVAGFPSILAKDLANALVSQMMRFKPMVCLSESVLSIEERNQGPQREFVLTTTKGTHRSRSVLIAIGLGSFVPRKLPAMGADRFEDDGVYYFVPSLTHFAGHRVAVVGGGDTAVDWALAVSNYAQHVHLIHRRDEFRAQEDSVRQVLESKTITVHTFTEVSEVIGAHTIEALRLAKTADGSEEILPVDAIIGGLGFQPNLGPAKTWGLDLKGSGVVVSPSTMGTNRQGVFAVGDVAHYDGKVKLIATGFGEVGIALARIRTLLHPELKGLPHSTNVKSLRQH</sequence>
<reference evidence="7 8" key="1">
    <citation type="journal article" date="2014" name="BMC Genomics">
        <title>Comparison of environmental and isolate Sulfobacillus genomes reveals diverse carbon, sulfur, nitrogen, and hydrogen metabolisms.</title>
        <authorList>
            <person name="Justice N.B."/>
            <person name="Norman A."/>
            <person name="Brown C.T."/>
            <person name="Singh A."/>
            <person name="Thomas B.C."/>
            <person name="Banfield J.F."/>
        </authorList>
    </citation>
    <scope>NUCLEOTIDE SEQUENCE [LARGE SCALE GENOMIC DNA]</scope>
    <source>
        <strain evidence="7">AMDSBA4</strain>
    </source>
</reference>
<dbReference type="Proteomes" id="UP000242972">
    <property type="component" value="Unassembled WGS sequence"/>
</dbReference>
<dbReference type="HAMAP" id="MF_01685">
    <property type="entry name" value="FENR2"/>
    <property type="match status" value="1"/>
</dbReference>
<evidence type="ECO:0000256" key="5">
    <source>
        <dbReference type="HAMAP-Rule" id="MF_01685"/>
    </source>
</evidence>
<evidence type="ECO:0000256" key="3">
    <source>
        <dbReference type="ARBA" id="ARBA00022857"/>
    </source>
</evidence>
<feature type="binding site" evidence="5">
    <location>
        <position position="326"/>
    </location>
    <ligand>
        <name>FAD</name>
        <dbReference type="ChEBI" id="CHEBI:57692"/>
    </ligand>
</feature>
<name>A0A2T2XLB6_9FIRM</name>
<evidence type="ECO:0000313" key="7">
    <source>
        <dbReference type="EMBL" id="PSR35277.1"/>
    </source>
</evidence>
<feature type="binding site" evidence="5">
    <location>
        <position position="86"/>
    </location>
    <ligand>
        <name>FAD</name>
        <dbReference type="ChEBI" id="CHEBI:57692"/>
    </ligand>
</feature>
<feature type="binding site" evidence="5">
    <location>
        <position position="33"/>
    </location>
    <ligand>
        <name>FAD</name>
        <dbReference type="ChEBI" id="CHEBI:57692"/>
    </ligand>
</feature>
<keyword evidence="1 5" id="KW-0285">Flavoprotein</keyword>
<keyword evidence="4 5" id="KW-0560">Oxidoreductase</keyword>
<dbReference type="PANTHER" id="PTHR48105">
    <property type="entry name" value="THIOREDOXIN REDUCTASE 1-RELATED-RELATED"/>
    <property type="match status" value="1"/>
</dbReference>
<comment type="caution">
    <text evidence="5">Lacks conserved residue(s) required for the propagation of feature annotation.</text>
</comment>
<feature type="binding site" evidence="5">
    <location>
        <position position="123"/>
    </location>
    <ligand>
        <name>FAD</name>
        <dbReference type="ChEBI" id="CHEBI:57692"/>
    </ligand>
</feature>
<dbReference type="GO" id="GO:0050661">
    <property type="term" value="F:NADP binding"/>
    <property type="evidence" value="ECO:0007669"/>
    <property type="project" value="UniProtKB-UniRule"/>
</dbReference>
<dbReference type="InterPro" id="IPR050097">
    <property type="entry name" value="Ferredoxin-NADP_redctase_2"/>
</dbReference>
<feature type="domain" description="FAD/NAD(P)-binding" evidence="6">
    <location>
        <begin position="4"/>
        <end position="298"/>
    </location>
</feature>
<dbReference type="InterPro" id="IPR022890">
    <property type="entry name" value="Fd--NADP_Rdtase_type_2"/>
</dbReference>
<dbReference type="GO" id="GO:0050660">
    <property type="term" value="F:flavin adenine dinucleotide binding"/>
    <property type="evidence" value="ECO:0007669"/>
    <property type="project" value="UniProtKB-UniRule"/>
</dbReference>
<keyword evidence="2 5" id="KW-0274">FAD</keyword>
<dbReference type="Pfam" id="PF07992">
    <property type="entry name" value="Pyr_redox_2"/>
    <property type="match status" value="1"/>
</dbReference>
<dbReference type="AlphaFoldDB" id="A0A2T2XLB6"/>
<comment type="catalytic activity">
    <reaction evidence="5">
        <text>2 reduced [2Fe-2S]-[ferredoxin] + NADP(+) + H(+) = 2 oxidized [2Fe-2S]-[ferredoxin] + NADPH</text>
        <dbReference type="Rhea" id="RHEA:20125"/>
        <dbReference type="Rhea" id="RHEA-COMP:10000"/>
        <dbReference type="Rhea" id="RHEA-COMP:10001"/>
        <dbReference type="ChEBI" id="CHEBI:15378"/>
        <dbReference type="ChEBI" id="CHEBI:33737"/>
        <dbReference type="ChEBI" id="CHEBI:33738"/>
        <dbReference type="ChEBI" id="CHEBI:57783"/>
        <dbReference type="ChEBI" id="CHEBI:58349"/>
        <dbReference type="EC" id="1.18.1.2"/>
    </reaction>
</comment>
<feature type="binding site" evidence="5">
    <location>
        <position position="46"/>
    </location>
    <ligand>
        <name>FAD</name>
        <dbReference type="ChEBI" id="CHEBI:57692"/>
    </ligand>
</feature>
<feature type="binding site" evidence="5">
    <location>
        <position position="286"/>
    </location>
    <ligand>
        <name>FAD</name>
        <dbReference type="ChEBI" id="CHEBI:57692"/>
    </ligand>
</feature>
<comment type="subunit">
    <text evidence="5">Homodimer.</text>
</comment>
<dbReference type="InterPro" id="IPR036188">
    <property type="entry name" value="FAD/NAD-bd_sf"/>
</dbReference>
<keyword evidence="3 5" id="KW-0521">NADP</keyword>
<organism evidence="7 8">
    <name type="scientific">Sulfobacillus benefaciens</name>
    <dbReference type="NCBI Taxonomy" id="453960"/>
    <lineage>
        <taxon>Bacteria</taxon>
        <taxon>Bacillati</taxon>
        <taxon>Bacillota</taxon>
        <taxon>Clostridia</taxon>
        <taxon>Eubacteriales</taxon>
        <taxon>Clostridiales Family XVII. Incertae Sedis</taxon>
        <taxon>Sulfobacillus</taxon>
    </lineage>
</organism>
<comment type="caution">
    <text evidence="7">The sequence shown here is derived from an EMBL/GenBank/DDBJ whole genome shotgun (WGS) entry which is preliminary data.</text>
</comment>
<dbReference type="EC" id="1.18.1.2" evidence="5"/>
<evidence type="ECO:0000256" key="1">
    <source>
        <dbReference type="ARBA" id="ARBA00022630"/>
    </source>
</evidence>
<dbReference type="EMBL" id="PXYW01000002">
    <property type="protein sequence ID" value="PSR35277.1"/>
    <property type="molecule type" value="Genomic_DNA"/>
</dbReference>
<dbReference type="PRINTS" id="PR00368">
    <property type="entry name" value="FADPNR"/>
</dbReference>